<dbReference type="AlphaFoldDB" id="A0A921LRQ4"/>
<reference evidence="4" key="2">
    <citation type="submission" date="2021-09" db="EMBL/GenBank/DDBJ databases">
        <authorList>
            <person name="Gilroy R."/>
        </authorList>
    </citation>
    <scope>NUCLEOTIDE SEQUENCE</scope>
    <source>
        <strain evidence="4">ChiHjej13B12-9602</strain>
    </source>
</reference>
<evidence type="ECO:0000313" key="5">
    <source>
        <dbReference type="Proteomes" id="UP000753256"/>
    </source>
</evidence>
<dbReference type="PANTHER" id="PTHR21139">
    <property type="entry name" value="TRIOSEPHOSPHATE ISOMERASE"/>
    <property type="match status" value="1"/>
</dbReference>
<evidence type="ECO:0000256" key="2">
    <source>
        <dbReference type="ARBA" id="ARBA00023235"/>
    </source>
</evidence>
<dbReference type="GO" id="GO:0004807">
    <property type="term" value="F:triose-phosphate isomerase activity"/>
    <property type="evidence" value="ECO:0007669"/>
    <property type="project" value="UniProtKB-EC"/>
</dbReference>
<comment type="pathway">
    <text evidence="3">Carbohydrate degradation; glycolysis; D-glyceraldehyde 3-phosphate from glycerone phosphate: step 1/1.</text>
</comment>
<dbReference type="GO" id="GO:0019563">
    <property type="term" value="P:glycerol catabolic process"/>
    <property type="evidence" value="ECO:0007669"/>
    <property type="project" value="TreeGrafter"/>
</dbReference>
<dbReference type="InterPro" id="IPR013785">
    <property type="entry name" value="Aldolase_TIM"/>
</dbReference>
<proteinExistence type="inferred from homology"/>
<dbReference type="EMBL" id="DYUZ01000007">
    <property type="protein sequence ID" value="HJG36438.1"/>
    <property type="molecule type" value="Genomic_DNA"/>
</dbReference>
<dbReference type="SUPFAM" id="SSF51351">
    <property type="entry name" value="Triosephosphate isomerase (TIM)"/>
    <property type="match status" value="1"/>
</dbReference>
<comment type="pathway">
    <text evidence="3">Carbohydrate biosynthesis; gluconeogenesis.</text>
</comment>
<dbReference type="EC" id="5.3.1.1" evidence="3"/>
<keyword evidence="3" id="KW-0324">Glycolysis</keyword>
<dbReference type="Pfam" id="PF00121">
    <property type="entry name" value="TIM"/>
    <property type="match status" value="1"/>
</dbReference>
<sequence>MKRIYLNLKRFDVTPEFGGVNRLADPRSWGAAVVDALQDGVTELSDRAHFAAFLPEAHLISATGALKEGSALHVGCQGIHRATTAPGGNFGAFTSLRPASAMVQLGVDSVLIGHCEERNALREVMAAVGVEGTDAAPAVDRLLNEELKRAVDAGLDVLFCIGEREEEADAWHEVIAAQIGRGLADVDTSKVALAYEPVWSIGPGKTPAGKEHITRVAELAKERSGGLPVVYGGGLKSDNAEMLASIDAIDGGLIALTRFTGEIGFYPEEYFEIVRLYLGV</sequence>
<dbReference type="RefSeq" id="WP_273188593.1">
    <property type="nucleotide sequence ID" value="NZ_DYUZ01000007.1"/>
</dbReference>
<comment type="similarity">
    <text evidence="1 3">Belongs to the triosephosphate isomerase family.</text>
</comment>
<dbReference type="PROSITE" id="PS51440">
    <property type="entry name" value="TIM_2"/>
    <property type="match status" value="1"/>
</dbReference>
<accession>A0A921LRQ4</accession>
<keyword evidence="2 3" id="KW-0413">Isomerase</keyword>
<dbReference type="GO" id="GO:0006094">
    <property type="term" value="P:gluconeogenesis"/>
    <property type="evidence" value="ECO:0007669"/>
    <property type="project" value="UniProtKB-KW"/>
</dbReference>
<dbReference type="Gene3D" id="3.20.20.70">
    <property type="entry name" value="Aldolase class I"/>
    <property type="match status" value="1"/>
</dbReference>
<comment type="caution">
    <text evidence="4">The sequence shown here is derived from an EMBL/GenBank/DDBJ whole genome shotgun (WGS) entry which is preliminary data.</text>
</comment>
<protein>
    <recommendedName>
        <fullName evidence="3">Triosephosphate isomerase</fullName>
        <ecNumber evidence="3">5.3.1.1</ecNumber>
    </recommendedName>
</protein>
<comment type="subcellular location">
    <subcellularLocation>
        <location evidence="3">Cytoplasm</location>
    </subcellularLocation>
</comment>
<dbReference type="GO" id="GO:0005829">
    <property type="term" value="C:cytosol"/>
    <property type="evidence" value="ECO:0007669"/>
    <property type="project" value="TreeGrafter"/>
</dbReference>
<evidence type="ECO:0000256" key="1">
    <source>
        <dbReference type="ARBA" id="ARBA00007422"/>
    </source>
</evidence>
<evidence type="ECO:0000313" key="4">
    <source>
        <dbReference type="EMBL" id="HJG36438.1"/>
    </source>
</evidence>
<name>A0A921LRQ4_9ACTN</name>
<gene>
    <name evidence="4" type="ORF">K8V70_01045</name>
</gene>
<dbReference type="Proteomes" id="UP000753256">
    <property type="component" value="Unassembled WGS sequence"/>
</dbReference>
<dbReference type="GO" id="GO:0046166">
    <property type="term" value="P:glyceraldehyde-3-phosphate biosynthetic process"/>
    <property type="evidence" value="ECO:0007669"/>
    <property type="project" value="TreeGrafter"/>
</dbReference>
<organism evidence="4 5">
    <name type="scientific">Enorma phocaeensis</name>
    <dbReference type="NCBI Taxonomy" id="1871019"/>
    <lineage>
        <taxon>Bacteria</taxon>
        <taxon>Bacillati</taxon>
        <taxon>Actinomycetota</taxon>
        <taxon>Coriobacteriia</taxon>
        <taxon>Coriobacteriales</taxon>
        <taxon>Coriobacteriaceae</taxon>
        <taxon>Enorma</taxon>
    </lineage>
</organism>
<comment type="subunit">
    <text evidence="3">Homodimer.</text>
</comment>
<evidence type="ECO:0000256" key="3">
    <source>
        <dbReference type="RuleBase" id="RU363013"/>
    </source>
</evidence>
<reference evidence="4" key="1">
    <citation type="journal article" date="2021" name="PeerJ">
        <title>Extensive microbial diversity within the chicken gut microbiome revealed by metagenomics and culture.</title>
        <authorList>
            <person name="Gilroy R."/>
            <person name="Ravi A."/>
            <person name="Getino M."/>
            <person name="Pursley I."/>
            <person name="Horton D.L."/>
            <person name="Alikhan N.F."/>
            <person name="Baker D."/>
            <person name="Gharbi K."/>
            <person name="Hall N."/>
            <person name="Watson M."/>
            <person name="Adriaenssens E.M."/>
            <person name="Foster-Nyarko E."/>
            <person name="Jarju S."/>
            <person name="Secka A."/>
            <person name="Antonio M."/>
            <person name="Oren A."/>
            <person name="Chaudhuri R.R."/>
            <person name="La Ragione R."/>
            <person name="Hildebrand F."/>
            <person name="Pallen M.J."/>
        </authorList>
    </citation>
    <scope>NUCLEOTIDE SEQUENCE</scope>
    <source>
        <strain evidence="4">ChiHjej13B12-9602</strain>
    </source>
</reference>
<keyword evidence="3" id="KW-0963">Cytoplasm</keyword>
<dbReference type="GO" id="GO:0006096">
    <property type="term" value="P:glycolytic process"/>
    <property type="evidence" value="ECO:0007669"/>
    <property type="project" value="UniProtKB-KW"/>
</dbReference>
<comment type="catalytic activity">
    <reaction evidence="3">
        <text>D-glyceraldehyde 3-phosphate = dihydroxyacetone phosphate</text>
        <dbReference type="Rhea" id="RHEA:18585"/>
        <dbReference type="ChEBI" id="CHEBI:57642"/>
        <dbReference type="ChEBI" id="CHEBI:59776"/>
        <dbReference type="EC" id="5.3.1.1"/>
    </reaction>
</comment>
<dbReference type="InterPro" id="IPR000652">
    <property type="entry name" value="Triosephosphate_isomerase"/>
</dbReference>
<dbReference type="PANTHER" id="PTHR21139:SF42">
    <property type="entry name" value="TRIOSEPHOSPHATE ISOMERASE"/>
    <property type="match status" value="1"/>
</dbReference>
<dbReference type="CDD" id="cd00311">
    <property type="entry name" value="TIM"/>
    <property type="match status" value="1"/>
</dbReference>
<keyword evidence="3" id="KW-0312">Gluconeogenesis</keyword>
<dbReference type="InterPro" id="IPR035990">
    <property type="entry name" value="TIM_sf"/>
</dbReference>